<sequence length="323" mass="35864">MNGQSQALLVGTIFWILLSVETRGLISVSVGATALLPCPSSRNDQDLPHVIEWLRQDRPVPVFIKIGKYPPHVNPHFKGRMSLLSNTATLRIQKVKLEDEGWYECRAYYFKHAVESSNGTLVHPSNGTLTKLYVTAPPAFKSTPPPSTVARVRESLLLQCRVVGKPPPDVTWRKDGWLLQNGENGIKINGGKLLVRSLTTSHRGNYECQGRNPQGQVEHTTSVFVQAPPEITVSPKDLDAKEEQDAFFYCKAEGYPADISYSWFFNGLEVGSCPQLRGRFRTFNDGTFEIESVSKEDTGNISCEAANDFGIAPRVTARLVVQC</sequence>
<dbReference type="GeneTree" id="ENSGT00940000162700"/>
<dbReference type="CDD" id="cd00096">
    <property type="entry name" value="Ig"/>
    <property type="match status" value="1"/>
</dbReference>
<dbReference type="Ensembl" id="ENSCINT00000010210.3">
    <property type="protein sequence ID" value="ENSCINP00000010210.3"/>
    <property type="gene ID" value="ENSCING00000004965.3"/>
</dbReference>
<dbReference type="InterPro" id="IPR036179">
    <property type="entry name" value="Ig-like_dom_sf"/>
</dbReference>
<dbReference type="Gene3D" id="2.60.40.10">
    <property type="entry name" value="Immunoglobulins"/>
    <property type="match status" value="3"/>
</dbReference>
<name>F6X9K9_CIOIN</name>
<evidence type="ECO:0000313" key="6">
    <source>
        <dbReference type="Proteomes" id="UP000008144"/>
    </source>
</evidence>
<dbReference type="PROSITE" id="PS50835">
    <property type="entry name" value="IG_LIKE"/>
    <property type="match status" value="3"/>
</dbReference>
<accession>F6X9K9</accession>
<dbReference type="PANTHER" id="PTHR10075:SF25">
    <property type="entry name" value="PROTEIN TURTLE HOMOLOG A"/>
    <property type="match status" value="1"/>
</dbReference>
<evidence type="ECO:0000256" key="1">
    <source>
        <dbReference type="ARBA" id="ARBA00023157"/>
    </source>
</evidence>
<reference evidence="5" key="2">
    <citation type="journal article" date="2008" name="Genome Biol.">
        <title>Improved genome assembly and evidence-based global gene model set for the chordate Ciona intestinalis: new insight into intron and operon populations.</title>
        <authorList>
            <person name="Satou Y."/>
            <person name="Mineta K."/>
            <person name="Ogasawara M."/>
            <person name="Sasakura Y."/>
            <person name="Shoguchi E."/>
            <person name="Ueno K."/>
            <person name="Yamada L."/>
            <person name="Matsumoto J."/>
            <person name="Wasserscheid J."/>
            <person name="Dewar K."/>
            <person name="Wiley G.B."/>
            <person name="Macmil S.L."/>
            <person name="Roe B.A."/>
            <person name="Zeller R.W."/>
            <person name="Hastings K.E."/>
            <person name="Lemaire P."/>
            <person name="Lindquist E."/>
            <person name="Endo T."/>
            <person name="Hotta K."/>
            <person name="Inaba K."/>
        </authorList>
    </citation>
    <scope>NUCLEOTIDE SEQUENCE [LARGE SCALE GENOMIC DNA]</scope>
    <source>
        <strain evidence="5">wild type</strain>
    </source>
</reference>
<reference evidence="6" key="1">
    <citation type="journal article" date="2002" name="Science">
        <title>The draft genome of Ciona intestinalis: insights into chordate and vertebrate origins.</title>
        <authorList>
            <person name="Dehal P."/>
            <person name="Satou Y."/>
            <person name="Campbell R.K."/>
            <person name="Chapman J."/>
            <person name="Degnan B."/>
            <person name="De Tomaso A."/>
            <person name="Davidson B."/>
            <person name="Di Gregorio A."/>
            <person name="Gelpke M."/>
            <person name="Goodstein D.M."/>
            <person name="Harafuji N."/>
            <person name="Hastings K.E."/>
            <person name="Ho I."/>
            <person name="Hotta K."/>
            <person name="Huang W."/>
            <person name="Kawashima T."/>
            <person name="Lemaire P."/>
            <person name="Martinez D."/>
            <person name="Meinertzhagen I.A."/>
            <person name="Necula S."/>
            <person name="Nonaka M."/>
            <person name="Putnam N."/>
            <person name="Rash S."/>
            <person name="Saiga H."/>
            <person name="Satake M."/>
            <person name="Terry A."/>
            <person name="Yamada L."/>
            <person name="Wang H.G."/>
            <person name="Awazu S."/>
            <person name="Azumi K."/>
            <person name="Boore J."/>
            <person name="Branno M."/>
            <person name="Chin-Bow S."/>
            <person name="DeSantis R."/>
            <person name="Doyle S."/>
            <person name="Francino P."/>
            <person name="Keys D.N."/>
            <person name="Haga S."/>
            <person name="Hayashi H."/>
            <person name="Hino K."/>
            <person name="Imai K.S."/>
            <person name="Inaba K."/>
            <person name="Kano S."/>
            <person name="Kobayashi K."/>
            <person name="Kobayashi M."/>
            <person name="Lee B.I."/>
            <person name="Makabe K.W."/>
            <person name="Manohar C."/>
            <person name="Matassi G."/>
            <person name="Medina M."/>
            <person name="Mochizuki Y."/>
            <person name="Mount S."/>
            <person name="Morishita T."/>
            <person name="Miura S."/>
            <person name="Nakayama A."/>
            <person name="Nishizaka S."/>
            <person name="Nomoto H."/>
            <person name="Ohta F."/>
            <person name="Oishi K."/>
            <person name="Rigoutsos I."/>
            <person name="Sano M."/>
            <person name="Sasaki A."/>
            <person name="Sasakura Y."/>
            <person name="Shoguchi E."/>
            <person name="Shin-i T."/>
            <person name="Spagnuolo A."/>
            <person name="Stainier D."/>
            <person name="Suzuki M.M."/>
            <person name="Tassy O."/>
            <person name="Takatori N."/>
            <person name="Tokuoka M."/>
            <person name="Yagi K."/>
            <person name="Yoshizaki F."/>
            <person name="Wada S."/>
            <person name="Zhang C."/>
            <person name="Hyatt P.D."/>
            <person name="Larimer F."/>
            <person name="Detter C."/>
            <person name="Doggett N."/>
            <person name="Glavina T."/>
            <person name="Hawkins T."/>
            <person name="Richardson P."/>
            <person name="Lucas S."/>
            <person name="Kohara Y."/>
            <person name="Levine M."/>
            <person name="Satoh N."/>
            <person name="Rokhsar D.S."/>
        </authorList>
    </citation>
    <scope>NUCLEOTIDE SEQUENCE [LARGE SCALE GENOMIC DNA]</scope>
</reference>
<dbReference type="InterPro" id="IPR003599">
    <property type="entry name" value="Ig_sub"/>
</dbReference>
<dbReference type="Proteomes" id="UP000008144">
    <property type="component" value="Chromosome 3"/>
</dbReference>
<keyword evidence="3" id="KW-0732">Signal</keyword>
<evidence type="ECO:0000313" key="5">
    <source>
        <dbReference type="Ensembl" id="ENSCINP00000010210.3"/>
    </source>
</evidence>
<dbReference type="STRING" id="7719.ENSCINP00000010210"/>
<dbReference type="Pfam" id="PF13927">
    <property type="entry name" value="Ig_3"/>
    <property type="match status" value="2"/>
</dbReference>
<dbReference type="InterPro" id="IPR013783">
    <property type="entry name" value="Ig-like_fold"/>
</dbReference>
<keyword evidence="2" id="KW-0393">Immunoglobulin domain</keyword>
<dbReference type="SUPFAM" id="SSF48726">
    <property type="entry name" value="Immunoglobulin"/>
    <property type="match status" value="3"/>
</dbReference>
<dbReference type="SMART" id="SM00409">
    <property type="entry name" value="IG"/>
    <property type="match status" value="3"/>
</dbReference>
<reference evidence="5" key="4">
    <citation type="submission" date="2025-09" db="UniProtKB">
        <authorList>
            <consortium name="Ensembl"/>
        </authorList>
    </citation>
    <scope>IDENTIFICATION</scope>
</reference>
<feature type="signal peptide" evidence="3">
    <location>
        <begin position="1"/>
        <end position="22"/>
    </location>
</feature>
<dbReference type="FunFam" id="2.60.40.10:FF:000032">
    <property type="entry name" value="palladin isoform X1"/>
    <property type="match status" value="1"/>
</dbReference>
<dbReference type="HOGENOM" id="CLU_975127_0_0_1"/>
<dbReference type="InParanoid" id="F6X9K9"/>
<evidence type="ECO:0000256" key="3">
    <source>
        <dbReference type="SAM" id="SignalP"/>
    </source>
</evidence>
<feature type="domain" description="Ig-like" evidence="4">
    <location>
        <begin position="31"/>
        <end position="122"/>
    </location>
</feature>
<dbReference type="Pfam" id="PF07686">
    <property type="entry name" value="V-set"/>
    <property type="match status" value="1"/>
</dbReference>
<dbReference type="OMA" id="DISHSAY"/>
<feature type="chain" id="PRO_5003345147" description="Ig-like domain-containing protein" evidence="3">
    <location>
        <begin position="23"/>
        <end position="323"/>
    </location>
</feature>
<reference evidence="5" key="3">
    <citation type="submission" date="2025-08" db="UniProtKB">
        <authorList>
            <consortium name="Ensembl"/>
        </authorList>
    </citation>
    <scope>IDENTIFICATION</scope>
</reference>
<protein>
    <recommendedName>
        <fullName evidence="4">Ig-like domain-containing protein</fullName>
    </recommendedName>
</protein>
<keyword evidence="1" id="KW-1015">Disulfide bond</keyword>
<dbReference type="SMART" id="SM00406">
    <property type="entry name" value="IGv"/>
    <property type="match status" value="1"/>
</dbReference>
<dbReference type="GO" id="GO:0007399">
    <property type="term" value="P:nervous system development"/>
    <property type="evidence" value="ECO:0007669"/>
    <property type="project" value="UniProtKB-ARBA"/>
</dbReference>
<proteinExistence type="predicted"/>
<dbReference type="EMBL" id="EAAA01001645">
    <property type="status" value="NOT_ANNOTATED_CDS"/>
    <property type="molecule type" value="Genomic_DNA"/>
</dbReference>
<evidence type="ECO:0000259" key="4">
    <source>
        <dbReference type="PROSITE" id="PS50835"/>
    </source>
</evidence>
<organism evidence="5 6">
    <name type="scientific">Ciona intestinalis</name>
    <name type="common">Transparent sea squirt</name>
    <name type="synonym">Ascidia intestinalis</name>
    <dbReference type="NCBI Taxonomy" id="7719"/>
    <lineage>
        <taxon>Eukaryota</taxon>
        <taxon>Metazoa</taxon>
        <taxon>Chordata</taxon>
        <taxon>Tunicata</taxon>
        <taxon>Ascidiacea</taxon>
        <taxon>Phlebobranchia</taxon>
        <taxon>Cionidae</taxon>
        <taxon>Ciona</taxon>
    </lineage>
</organism>
<dbReference type="InterPro" id="IPR007110">
    <property type="entry name" value="Ig-like_dom"/>
</dbReference>
<feature type="domain" description="Ig-like" evidence="4">
    <location>
        <begin position="229"/>
        <end position="321"/>
    </location>
</feature>
<feature type="domain" description="Ig-like" evidence="4">
    <location>
        <begin position="138"/>
        <end position="224"/>
    </location>
</feature>
<dbReference type="PANTHER" id="PTHR10075">
    <property type="entry name" value="BASIGIN RELATED"/>
    <property type="match status" value="1"/>
</dbReference>
<dbReference type="AlphaFoldDB" id="F6X9K9"/>
<dbReference type="InterPro" id="IPR013106">
    <property type="entry name" value="Ig_V-set"/>
</dbReference>
<dbReference type="InterPro" id="IPR003598">
    <property type="entry name" value="Ig_sub2"/>
</dbReference>
<keyword evidence="6" id="KW-1185">Reference proteome</keyword>
<evidence type="ECO:0000256" key="2">
    <source>
        <dbReference type="ARBA" id="ARBA00023319"/>
    </source>
</evidence>
<dbReference type="SMART" id="SM00408">
    <property type="entry name" value="IGc2"/>
    <property type="match status" value="3"/>
</dbReference>